<dbReference type="FunFam" id="1.10.3470.10:FF:000001">
    <property type="entry name" value="Vitamin B12 ABC transporter permease BtuC"/>
    <property type="match status" value="1"/>
</dbReference>
<dbReference type="AlphaFoldDB" id="A0AAW7X466"/>
<feature type="transmembrane region" description="Helical" evidence="8">
    <location>
        <begin position="85"/>
        <end position="106"/>
    </location>
</feature>
<dbReference type="Pfam" id="PF01032">
    <property type="entry name" value="FecCD"/>
    <property type="match status" value="1"/>
</dbReference>
<evidence type="ECO:0000313" key="9">
    <source>
        <dbReference type="EMBL" id="MDO6421426.1"/>
    </source>
</evidence>
<evidence type="ECO:0000256" key="6">
    <source>
        <dbReference type="ARBA" id="ARBA00022989"/>
    </source>
</evidence>
<reference evidence="9" key="1">
    <citation type="submission" date="2023-07" db="EMBL/GenBank/DDBJ databases">
        <title>Genome content predicts the carbon catabolic preferences of heterotrophic bacteria.</title>
        <authorList>
            <person name="Gralka M."/>
        </authorList>
    </citation>
    <scope>NUCLEOTIDE SEQUENCE</scope>
    <source>
        <strain evidence="9">I3M17_2</strain>
    </source>
</reference>
<feature type="transmembrane region" description="Helical" evidence="8">
    <location>
        <begin position="295"/>
        <end position="313"/>
    </location>
</feature>
<dbReference type="GO" id="GO:0005886">
    <property type="term" value="C:plasma membrane"/>
    <property type="evidence" value="ECO:0007669"/>
    <property type="project" value="UniProtKB-SubCell"/>
</dbReference>
<feature type="transmembrane region" description="Helical" evidence="8">
    <location>
        <begin position="113"/>
        <end position="131"/>
    </location>
</feature>
<comment type="caution">
    <text evidence="9">The sequence shown here is derived from an EMBL/GenBank/DDBJ whole genome shotgun (WGS) entry which is preliminary data.</text>
</comment>
<feature type="transmembrane region" description="Helical" evidence="8">
    <location>
        <begin position="137"/>
        <end position="157"/>
    </location>
</feature>
<dbReference type="RefSeq" id="WP_216063795.1">
    <property type="nucleotide sequence ID" value="NZ_JAHKPP010000023.1"/>
</dbReference>
<dbReference type="PANTHER" id="PTHR30472:SF25">
    <property type="entry name" value="ABC TRANSPORTER PERMEASE PROTEIN MJ0876-RELATED"/>
    <property type="match status" value="1"/>
</dbReference>
<keyword evidence="4" id="KW-1003">Cell membrane</keyword>
<evidence type="ECO:0000256" key="3">
    <source>
        <dbReference type="ARBA" id="ARBA00022448"/>
    </source>
</evidence>
<dbReference type="GO" id="GO:0022857">
    <property type="term" value="F:transmembrane transporter activity"/>
    <property type="evidence" value="ECO:0007669"/>
    <property type="project" value="InterPro"/>
</dbReference>
<dbReference type="InterPro" id="IPR000522">
    <property type="entry name" value="ABC_transptr_permease_BtuC"/>
</dbReference>
<keyword evidence="3" id="KW-0813">Transport</keyword>
<keyword evidence="7 8" id="KW-0472">Membrane</keyword>
<dbReference type="Proteomes" id="UP001169760">
    <property type="component" value="Unassembled WGS sequence"/>
</dbReference>
<evidence type="ECO:0000256" key="7">
    <source>
        <dbReference type="ARBA" id="ARBA00023136"/>
    </source>
</evidence>
<feature type="transmembrane region" description="Helical" evidence="8">
    <location>
        <begin position="256"/>
        <end position="283"/>
    </location>
</feature>
<dbReference type="CDD" id="cd06550">
    <property type="entry name" value="TM_ABC_iron-siderophores_like"/>
    <property type="match status" value="1"/>
</dbReference>
<organism evidence="9 10">
    <name type="scientific">Saccharophagus degradans</name>
    <dbReference type="NCBI Taxonomy" id="86304"/>
    <lineage>
        <taxon>Bacteria</taxon>
        <taxon>Pseudomonadati</taxon>
        <taxon>Pseudomonadota</taxon>
        <taxon>Gammaproteobacteria</taxon>
        <taxon>Cellvibrionales</taxon>
        <taxon>Cellvibrionaceae</taxon>
        <taxon>Saccharophagus</taxon>
    </lineage>
</organism>
<feature type="transmembrane region" description="Helical" evidence="8">
    <location>
        <begin position="33"/>
        <end position="58"/>
    </location>
</feature>
<sequence>MTVYLPPIWALSLLTRQAGECNVVENMAKPIPLIIFLAALAVLAMVLALSIGSAQLSFTQTLSALVNPGESLHGNIVWQLRLPRASSAFVVGGLLAASGVLMQVLLRNPLADPYILGVSGGAAVFALLAIMLGAGAFFISAGAFFGAVLSMLLVFALAHGVGGWNTLRLLLTGVVIAAGWGAVISFMLAISINTRVHGMLFWMMGDLSHADIPLWGGAVLVFGLCIALMVGRSLNLLARGDKQAQSLGVNVGRLRILLYFLSSLLSATAVTVAGSIGFIGLLAPHLIRLCGVVDHRFLLLASVLFGGTLLVLADTLARTLIAPEQLPVGVVTALLGVPLYLFILNRGMAGGAER</sequence>
<evidence type="ECO:0000256" key="4">
    <source>
        <dbReference type="ARBA" id="ARBA00022475"/>
    </source>
</evidence>
<evidence type="ECO:0000256" key="8">
    <source>
        <dbReference type="SAM" id="Phobius"/>
    </source>
</evidence>
<keyword evidence="6 8" id="KW-1133">Transmembrane helix</keyword>
<name>A0AAW7X466_9GAMM</name>
<evidence type="ECO:0000256" key="1">
    <source>
        <dbReference type="ARBA" id="ARBA00004651"/>
    </source>
</evidence>
<protein>
    <submittedName>
        <fullName evidence="9">Iron ABC transporter permease</fullName>
    </submittedName>
</protein>
<evidence type="ECO:0000313" key="10">
    <source>
        <dbReference type="Proteomes" id="UP001169760"/>
    </source>
</evidence>
<evidence type="ECO:0000256" key="2">
    <source>
        <dbReference type="ARBA" id="ARBA00007935"/>
    </source>
</evidence>
<keyword evidence="5 8" id="KW-0812">Transmembrane</keyword>
<dbReference type="EMBL" id="JAUOPB010000002">
    <property type="protein sequence ID" value="MDO6421426.1"/>
    <property type="molecule type" value="Genomic_DNA"/>
</dbReference>
<proteinExistence type="inferred from homology"/>
<dbReference type="PANTHER" id="PTHR30472">
    <property type="entry name" value="FERRIC ENTEROBACTIN TRANSPORT SYSTEM PERMEASE PROTEIN"/>
    <property type="match status" value="1"/>
</dbReference>
<comment type="similarity">
    <text evidence="2">Belongs to the binding-protein-dependent transport system permease family. FecCD subfamily.</text>
</comment>
<feature type="transmembrane region" description="Helical" evidence="8">
    <location>
        <begin position="169"/>
        <end position="192"/>
    </location>
</feature>
<accession>A0AAW7X466</accession>
<feature type="transmembrane region" description="Helical" evidence="8">
    <location>
        <begin position="325"/>
        <end position="344"/>
    </location>
</feature>
<evidence type="ECO:0000256" key="5">
    <source>
        <dbReference type="ARBA" id="ARBA00022692"/>
    </source>
</evidence>
<comment type="subcellular location">
    <subcellularLocation>
        <location evidence="1">Cell membrane</location>
        <topology evidence="1">Multi-pass membrane protein</topology>
    </subcellularLocation>
</comment>
<feature type="transmembrane region" description="Helical" evidence="8">
    <location>
        <begin position="212"/>
        <end position="235"/>
    </location>
</feature>
<gene>
    <name evidence="9" type="ORF">Q4521_02975</name>
</gene>